<dbReference type="Proteomes" id="UP000284243">
    <property type="component" value="Unassembled WGS sequence"/>
</dbReference>
<reference evidence="1 2" key="1">
    <citation type="submission" date="2018-08" db="EMBL/GenBank/DDBJ databases">
        <title>A genome reference for cultivated species of the human gut microbiota.</title>
        <authorList>
            <person name="Zou Y."/>
            <person name="Xue W."/>
            <person name="Luo G."/>
        </authorList>
    </citation>
    <scope>NUCLEOTIDE SEQUENCE [LARGE SCALE GENOMIC DNA]</scope>
    <source>
        <strain evidence="1 2">AF16-14</strain>
    </source>
</reference>
<comment type="caution">
    <text evidence="1">The sequence shown here is derived from an EMBL/GenBank/DDBJ whole genome shotgun (WGS) entry which is preliminary data.</text>
</comment>
<organism evidence="1 2">
    <name type="scientific">Odoribacter splanchnicus</name>
    <dbReference type="NCBI Taxonomy" id="28118"/>
    <lineage>
        <taxon>Bacteria</taxon>
        <taxon>Pseudomonadati</taxon>
        <taxon>Bacteroidota</taxon>
        <taxon>Bacteroidia</taxon>
        <taxon>Bacteroidales</taxon>
        <taxon>Odoribacteraceae</taxon>
        <taxon>Odoribacter</taxon>
    </lineage>
</organism>
<dbReference type="AlphaFoldDB" id="A0A412TVB5"/>
<evidence type="ECO:0000313" key="2">
    <source>
        <dbReference type="Proteomes" id="UP000284243"/>
    </source>
</evidence>
<protein>
    <submittedName>
        <fullName evidence="1">Uncharacterized protein</fullName>
    </submittedName>
</protein>
<name>A0A412TVB5_9BACT</name>
<gene>
    <name evidence="1" type="ORF">DWW57_04710</name>
</gene>
<proteinExistence type="predicted"/>
<accession>A0A412TVB5</accession>
<sequence length="79" mass="8788">MGTSATVKKHLLYSIHKPFFGLSCKNNQILLISLPGFSVFSGFSKHFSESNLLPIFPHTYSERLTGKVETTGIDKLDQS</sequence>
<dbReference type="EMBL" id="QRYC01000004">
    <property type="protein sequence ID" value="RGU57798.1"/>
    <property type="molecule type" value="Genomic_DNA"/>
</dbReference>
<evidence type="ECO:0000313" key="1">
    <source>
        <dbReference type="EMBL" id="RGU57798.1"/>
    </source>
</evidence>